<dbReference type="EMBL" id="JAQLXW010000020">
    <property type="protein sequence ID" value="MDB8004749.1"/>
    <property type="molecule type" value="Genomic_DNA"/>
</dbReference>
<reference evidence="1" key="1">
    <citation type="submission" date="2023-01" db="EMBL/GenBank/DDBJ databases">
        <title>Human gut microbiome strain richness.</title>
        <authorList>
            <person name="Chen-Liaw A."/>
        </authorList>
    </citation>
    <scope>NUCLEOTIDE SEQUENCE</scope>
    <source>
        <strain evidence="1">1001283st1_G1_1001283B150217_161031</strain>
    </source>
</reference>
<evidence type="ECO:0000313" key="1">
    <source>
        <dbReference type="EMBL" id="MDB8004749.1"/>
    </source>
</evidence>
<proteinExistence type="predicted"/>
<name>A0AAW6D269_9FIRM</name>
<dbReference type="Proteomes" id="UP001210809">
    <property type="component" value="Unassembled WGS sequence"/>
</dbReference>
<accession>A0AAW6D269</accession>
<gene>
    <name evidence="1" type="ORF">PNE09_11855</name>
</gene>
<sequence>MTVAENKINHIVAITNGSDIYFPKKLMARRDLADDTKLLFAVAMTDHCNMTVSEFSDFLINHVSEQAKTKRAKRELKRLAGQLDEILG</sequence>
<protein>
    <submittedName>
        <fullName evidence="1">Uncharacterized protein</fullName>
    </submittedName>
</protein>
<organism evidence="1 2">
    <name type="scientific">[Eubacterium] siraeum</name>
    <dbReference type="NCBI Taxonomy" id="39492"/>
    <lineage>
        <taxon>Bacteria</taxon>
        <taxon>Bacillati</taxon>
        <taxon>Bacillota</taxon>
        <taxon>Clostridia</taxon>
        <taxon>Eubacteriales</taxon>
        <taxon>Oscillospiraceae</taxon>
        <taxon>Oscillospiraceae incertae sedis</taxon>
    </lineage>
</organism>
<evidence type="ECO:0000313" key="2">
    <source>
        <dbReference type="Proteomes" id="UP001210809"/>
    </source>
</evidence>
<dbReference type="AlphaFoldDB" id="A0AAW6D269"/>
<comment type="caution">
    <text evidence="1">The sequence shown here is derived from an EMBL/GenBank/DDBJ whole genome shotgun (WGS) entry which is preliminary data.</text>
</comment>